<dbReference type="RefSeq" id="XP_060312660.1">
    <property type="nucleotide sequence ID" value="XM_060456386.1"/>
</dbReference>
<name>A0AAJ0E0J2_9PEZI</name>
<dbReference type="EMBL" id="MOOE01000008">
    <property type="protein sequence ID" value="KAK1525807.1"/>
    <property type="molecule type" value="Genomic_DNA"/>
</dbReference>
<dbReference type="Proteomes" id="UP001240678">
    <property type="component" value="Unassembled WGS sequence"/>
</dbReference>
<accession>A0AAJ0E0J2</accession>
<dbReference type="GeneID" id="85339933"/>
<gene>
    <name evidence="1" type="ORF">CCOS01_08225</name>
</gene>
<protein>
    <submittedName>
        <fullName evidence="1">Uncharacterized protein</fullName>
    </submittedName>
</protein>
<sequence length="165" mass="18693">MRTGAPHLSSKSETIKSFDARNVEPRLTLDSRRQTGLALYFLYQKAKNMGVIRARMIKELVRLQFQLLIRLMRIGASLLRFYRTNSVLLFSTLPGTKVHCIPYMWAWSHTRTRISLAMMPSRTHGAMRMATSNVVIQSTWAATGTSSSKPETVATCSNIYDHLVA</sequence>
<comment type="caution">
    <text evidence="1">The sequence shown here is derived from an EMBL/GenBank/DDBJ whole genome shotgun (WGS) entry which is preliminary data.</text>
</comment>
<keyword evidence="2" id="KW-1185">Reference proteome</keyword>
<reference evidence="1 2" key="1">
    <citation type="submission" date="2016-10" db="EMBL/GenBank/DDBJ databases">
        <title>The genome sequence of Colletotrichum fioriniae PJ7.</title>
        <authorList>
            <person name="Baroncelli R."/>
        </authorList>
    </citation>
    <scope>NUCLEOTIDE SEQUENCE [LARGE SCALE GENOMIC DNA]</scope>
    <source>
        <strain evidence="1 2">IMI 309622</strain>
    </source>
</reference>
<evidence type="ECO:0000313" key="1">
    <source>
        <dbReference type="EMBL" id="KAK1525807.1"/>
    </source>
</evidence>
<evidence type="ECO:0000313" key="2">
    <source>
        <dbReference type="Proteomes" id="UP001240678"/>
    </source>
</evidence>
<organism evidence="1 2">
    <name type="scientific">Colletotrichum costaricense</name>
    <dbReference type="NCBI Taxonomy" id="1209916"/>
    <lineage>
        <taxon>Eukaryota</taxon>
        <taxon>Fungi</taxon>
        <taxon>Dikarya</taxon>
        <taxon>Ascomycota</taxon>
        <taxon>Pezizomycotina</taxon>
        <taxon>Sordariomycetes</taxon>
        <taxon>Hypocreomycetidae</taxon>
        <taxon>Glomerellales</taxon>
        <taxon>Glomerellaceae</taxon>
        <taxon>Colletotrichum</taxon>
        <taxon>Colletotrichum acutatum species complex</taxon>
    </lineage>
</organism>
<dbReference type="AlphaFoldDB" id="A0AAJ0E0J2"/>
<proteinExistence type="predicted"/>